<dbReference type="CDD" id="cd07724">
    <property type="entry name" value="POD-like_MBL-fold"/>
    <property type="match status" value="1"/>
</dbReference>
<dbReference type="RefSeq" id="WP_416204716.1">
    <property type="nucleotide sequence ID" value="NZ_JBBKTX010000002.1"/>
</dbReference>
<gene>
    <name evidence="3" type="ORF">WG929_02220</name>
</gene>
<dbReference type="SMART" id="SM00849">
    <property type="entry name" value="Lactamase_B"/>
    <property type="match status" value="1"/>
</dbReference>
<evidence type="ECO:0000313" key="4">
    <source>
        <dbReference type="Proteomes" id="UP001620597"/>
    </source>
</evidence>
<dbReference type="InterPro" id="IPR001279">
    <property type="entry name" value="Metallo-B-lactamas"/>
</dbReference>
<dbReference type="PANTHER" id="PTHR43084:SF1">
    <property type="entry name" value="PERSULFIDE DIOXYGENASE ETHE1, MITOCHONDRIAL"/>
    <property type="match status" value="1"/>
</dbReference>
<dbReference type="Pfam" id="PF00753">
    <property type="entry name" value="Lactamase_B"/>
    <property type="match status" value="1"/>
</dbReference>
<accession>A0ABW8NE23</accession>
<evidence type="ECO:0000259" key="2">
    <source>
        <dbReference type="SMART" id="SM00849"/>
    </source>
</evidence>
<dbReference type="InterPro" id="IPR051682">
    <property type="entry name" value="Mito_Persulfide_Diox"/>
</dbReference>
<evidence type="ECO:0000313" key="3">
    <source>
        <dbReference type="EMBL" id="MFK4751213.1"/>
    </source>
</evidence>
<dbReference type="SUPFAM" id="SSF56281">
    <property type="entry name" value="Metallo-hydrolase/oxidoreductase"/>
    <property type="match status" value="1"/>
</dbReference>
<dbReference type="EMBL" id="JBBKTX010000002">
    <property type="protein sequence ID" value="MFK4751213.1"/>
    <property type="molecule type" value="Genomic_DNA"/>
</dbReference>
<protein>
    <submittedName>
        <fullName evidence="3">MBL fold metallo-hydrolase</fullName>
    </submittedName>
</protein>
<sequence>MRIQSFYHQDTSTYTHWLEDTEHHLSLIVDPVLDFDQKSGRTSTGFIDAILGQLAQQDSRLVYVLETHAHADHLTAADYLRRKFGADIVIGQPIKKVQGIFREVFNEPQSFVADGHQFDVLVAEGDSLILGNHQIRVLATPGHTPACVSYVVDDQLAFIGDTLFAPDTGTARCDFPGGDANTLYDSIQKLFALGDEAQLYLCHDYPPAGRELISSVMVAEQRHQNIHVRDSISREEFVALRTERDRGLEMPRLILPSLQVNIRAGALPEAEDNGIAYLKLPLNHF</sequence>
<name>A0ABW8NE23_9GAMM</name>
<dbReference type="InterPro" id="IPR036866">
    <property type="entry name" value="RibonucZ/Hydroxyglut_hydro"/>
</dbReference>
<dbReference type="InterPro" id="IPR044528">
    <property type="entry name" value="POD-like_MBL-fold"/>
</dbReference>
<keyword evidence="1" id="KW-0479">Metal-binding</keyword>
<reference evidence="3 4" key="1">
    <citation type="submission" date="2024-03" db="EMBL/GenBank/DDBJ databases">
        <title>High-quality draft genome sequence of Oceanobacter sp. wDCs-4.</title>
        <authorList>
            <person name="Dong C."/>
        </authorList>
    </citation>
    <scope>NUCLEOTIDE SEQUENCE [LARGE SCALE GENOMIC DNA]</scope>
    <source>
        <strain evidence="4">wDCs-4</strain>
    </source>
</reference>
<dbReference type="Gene3D" id="3.60.15.10">
    <property type="entry name" value="Ribonuclease Z/Hydroxyacylglutathione hydrolase-like"/>
    <property type="match status" value="1"/>
</dbReference>
<evidence type="ECO:0000256" key="1">
    <source>
        <dbReference type="ARBA" id="ARBA00022723"/>
    </source>
</evidence>
<comment type="caution">
    <text evidence="3">The sequence shown here is derived from an EMBL/GenBank/DDBJ whole genome shotgun (WGS) entry which is preliminary data.</text>
</comment>
<proteinExistence type="predicted"/>
<organism evidence="3 4">
    <name type="scientific">Oceanobacter antarcticus</name>
    <dbReference type="NCBI Taxonomy" id="3133425"/>
    <lineage>
        <taxon>Bacteria</taxon>
        <taxon>Pseudomonadati</taxon>
        <taxon>Pseudomonadota</taxon>
        <taxon>Gammaproteobacteria</taxon>
        <taxon>Oceanospirillales</taxon>
        <taxon>Oceanospirillaceae</taxon>
        <taxon>Oceanobacter</taxon>
    </lineage>
</organism>
<dbReference type="Proteomes" id="UP001620597">
    <property type="component" value="Unassembled WGS sequence"/>
</dbReference>
<feature type="domain" description="Metallo-beta-lactamase" evidence="2">
    <location>
        <begin position="12"/>
        <end position="203"/>
    </location>
</feature>
<dbReference type="PANTHER" id="PTHR43084">
    <property type="entry name" value="PERSULFIDE DIOXYGENASE ETHE1"/>
    <property type="match status" value="1"/>
</dbReference>
<keyword evidence="4" id="KW-1185">Reference proteome</keyword>